<protein>
    <submittedName>
        <fullName evidence="4">SRPBCC domain-containing protein</fullName>
    </submittedName>
</protein>
<proteinExistence type="inferred from homology"/>
<dbReference type="InterPro" id="IPR013538">
    <property type="entry name" value="ASHA1/2-like_C"/>
</dbReference>
<feature type="compositionally biased region" description="Basic residues" evidence="2">
    <location>
        <begin position="123"/>
        <end position="133"/>
    </location>
</feature>
<dbReference type="Gene3D" id="3.30.530.20">
    <property type="match status" value="1"/>
</dbReference>
<sequence length="157" mass="17577">MTNESLESQQPSGGGIDARVGGAWSPPLVMDDGSAEFPATGTFTRIDPPNSLEMREGPTETFPFASSITVRFEDVGGATKMTIDQHFDTDTFDFGGSKDGWGRPWRSCAPWPSARSGPGPPLRRFRRRARPRWRQSWPGKTRRPRAPAQWCTRRRLL</sequence>
<accession>A0A7Y7LZA7</accession>
<dbReference type="SUPFAM" id="SSF55961">
    <property type="entry name" value="Bet v1-like"/>
    <property type="match status" value="1"/>
</dbReference>
<evidence type="ECO:0000256" key="2">
    <source>
        <dbReference type="SAM" id="MobiDB-lite"/>
    </source>
</evidence>
<comment type="caution">
    <text evidence="4">The sequence shown here is derived from an EMBL/GenBank/DDBJ whole genome shotgun (WGS) entry which is preliminary data.</text>
</comment>
<dbReference type="Proteomes" id="UP000543556">
    <property type="component" value="Unassembled WGS sequence"/>
</dbReference>
<feature type="compositionally biased region" description="Polar residues" evidence="2">
    <location>
        <begin position="1"/>
        <end position="11"/>
    </location>
</feature>
<dbReference type="CDD" id="cd07814">
    <property type="entry name" value="SRPBCC_CalC_Aha1-like"/>
    <property type="match status" value="1"/>
</dbReference>
<evidence type="ECO:0000313" key="5">
    <source>
        <dbReference type="Proteomes" id="UP000543556"/>
    </source>
</evidence>
<evidence type="ECO:0000256" key="1">
    <source>
        <dbReference type="ARBA" id="ARBA00006817"/>
    </source>
</evidence>
<gene>
    <name evidence="4" type="ORF">G6034_15855</name>
</gene>
<keyword evidence="5" id="KW-1185">Reference proteome</keyword>
<evidence type="ECO:0000313" key="4">
    <source>
        <dbReference type="EMBL" id="NVM96355.1"/>
    </source>
</evidence>
<dbReference type="Pfam" id="PF08327">
    <property type="entry name" value="AHSA1"/>
    <property type="match status" value="1"/>
</dbReference>
<dbReference type="AlphaFoldDB" id="A0A7Y7LZA7"/>
<dbReference type="InterPro" id="IPR023393">
    <property type="entry name" value="START-like_dom_sf"/>
</dbReference>
<comment type="similarity">
    <text evidence="1">Belongs to the AHA1 family.</text>
</comment>
<feature type="domain" description="Activator of Hsp90 ATPase homologue 1/2-like C-terminal" evidence="3">
    <location>
        <begin position="16"/>
        <end position="90"/>
    </location>
</feature>
<feature type="region of interest" description="Disordered" evidence="2">
    <location>
        <begin position="88"/>
        <end position="151"/>
    </location>
</feature>
<dbReference type="EMBL" id="JAAMFM010000029">
    <property type="protein sequence ID" value="NVM96355.1"/>
    <property type="molecule type" value="Genomic_DNA"/>
</dbReference>
<feature type="region of interest" description="Disordered" evidence="2">
    <location>
        <begin position="1"/>
        <end position="58"/>
    </location>
</feature>
<name>A0A7Y7LZA7_9MICC</name>
<evidence type="ECO:0000259" key="3">
    <source>
        <dbReference type="Pfam" id="PF08327"/>
    </source>
</evidence>
<reference evidence="4 5" key="1">
    <citation type="submission" date="2020-02" db="EMBL/GenBank/DDBJ databases">
        <title>Genome sequence of strain AETb3-4.</title>
        <authorList>
            <person name="Gao J."/>
            <person name="Zhang X."/>
        </authorList>
    </citation>
    <scope>NUCLEOTIDE SEQUENCE [LARGE SCALE GENOMIC DNA]</scope>
    <source>
        <strain evidence="4 5">AETb3-4</strain>
    </source>
</reference>
<organism evidence="4 5">
    <name type="scientific">Arthrobacter wenxiniae</name>
    <dbReference type="NCBI Taxonomy" id="2713570"/>
    <lineage>
        <taxon>Bacteria</taxon>
        <taxon>Bacillati</taxon>
        <taxon>Actinomycetota</taxon>
        <taxon>Actinomycetes</taxon>
        <taxon>Micrococcales</taxon>
        <taxon>Micrococcaceae</taxon>
        <taxon>Arthrobacter</taxon>
    </lineage>
</organism>